<feature type="domain" description="Cux N-terminal" evidence="13">
    <location>
        <begin position="3"/>
        <end position="115"/>
    </location>
</feature>
<keyword evidence="6" id="KW-1133">Transmembrane helix</keyword>
<dbReference type="InterPro" id="IPR057476">
    <property type="entry name" value="Cux_N"/>
</dbReference>
<dbReference type="PANTHER" id="PTHR14043">
    <property type="entry name" value="CCAAT DISPLACEMENT PROTEIN-RELATED"/>
    <property type="match status" value="1"/>
</dbReference>
<dbReference type="Proteomes" id="UP001233271">
    <property type="component" value="Chromosome 7b"/>
</dbReference>
<evidence type="ECO:0000256" key="9">
    <source>
        <dbReference type="ARBA" id="ARBA00023136"/>
    </source>
</evidence>
<evidence type="ECO:0000313" key="14">
    <source>
        <dbReference type="EMBL" id="BEI94697.1"/>
    </source>
</evidence>
<keyword evidence="7" id="KW-0333">Golgi apparatus</keyword>
<organism evidence="14 15">
    <name type="scientific">Cutaneotrichosporon cavernicola</name>
    <dbReference type="NCBI Taxonomy" id="279322"/>
    <lineage>
        <taxon>Eukaryota</taxon>
        <taxon>Fungi</taxon>
        <taxon>Dikarya</taxon>
        <taxon>Basidiomycota</taxon>
        <taxon>Agaricomycotina</taxon>
        <taxon>Tremellomycetes</taxon>
        <taxon>Trichosporonales</taxon>
        <taxon>Trichosporonaceae</taxon>
        <taxon>Cutaneotrichosporon</taxon>
    </lineage>
</organism>
<dbReference type="InterPro" id="IPR012955">
    <property type="entry name" value="CASP_C"/>
</dbReference>
<dbReference type="GeneID" id="85498567"/>
<dbReference type="Pfam" id="PF25398">
    <property type="entry name" value="CUX1_N"/>
    <property type="match status" value="1"/>
</dbReference>
<dbReference type="KEGG" id="ccac:CcaHIS019_0702780"/>
<keyword evidence="15" id="KW-1185">Reference proteome</keyword>
<evidence type="ECO:0000256" key="3">
    <source>
        <dbReference type="ARBA" id="ARBA00018691"/>
    </source>
</evidence>
<gene>
    <name evidence="14" type="ORF">CcaverHIS019_0702780</name>
</gene>
<dbReference type="GO" id="GO:0006891">
    <property type="term" value="P:intra-Golgi vesicle-mediated transport"/>
    <property type="evidence" value="ECO:0007669"/>
    <property type="project" value="InterPro"/>
</dbReference>
<evidence type="ECO:0000313" key="15">
    <source>
        <dbReference type="Proteomes" id="UP001233271"/>
    </source>
</evidence>
<evidence type="ECO:0000256" key="5">
    <source>
        <dbReference type="ARBA" id="ARBA00022692"/>
    </source>
</evidence>
<evidence type="ECO:0000256" key="4">
    <source>
        <dbReference type="ARBA" id="ARBA00022448"/>
    </source>
</evidence>
<dbReference type="AlphaFoldDB" id="A0AA48QYM4"/>
<sequence length="967" mass="109088">MAEANFSAALATWKEINLSELQKSLDKTALEVVENQKENMVGRKRLAEQTREFKKQPDNQDKFGAMKVLLKAYQGEIDSLTRRSKMSETSFLNVYKLLSDAPDPYPLLDAAVDQTVKVAEARMLEAELSRLREDNLDLKKQVADGSSVDDKRKKAESRVEQLEAKMDDLIQERVSQKENELNAEYDERIRNYEEREKDLQRQVTTHKEQLRDLAMSNDSTTAKLMDASQRQEQDVAAKLAELDLVVADLTRANERVATVERRNELLRAEIETARSGSQQADKVKEQEDHIAELEAEASRLLRALDSVKDQKAEVERGEKKRVDDAAREIANQAAEIENLRTKAKQYSDYDEIKRELEIMKYVEFSNADLDNDEDVHMPDPNADVANKQLGRSLENLLVSKNRRLLEDLTKLRVAHEELVSEYNKAENSSSQTEAEVARLRALNEKLENDLMQMNNGEGKDRSGPGLAGLDIGGKDGATTPSGGNDASILPIVTSQRDRFRQRNAELEEELRKQFEAISDLRTEIKGLQADNLKLYEKVRYMQSYRDSTPGTSTPGGTAGMLNGALRSREDDIGRYKDKYDESLNPFEAFKGRESLRAIKALNPLERGVFALTRAIIGNKRARSLFIMYAASLHALVLLVLWNTMRASDTATGMPHMSVLQLSPTPSGHSERPVSDLPPWEILQRYTLEQDFVYKLLMPLLTRAVDHLHKDAADCLEVSQLFTAAQIVGVPIPGHECSHCILHEESCMVPAREQRYGDTGGIYAMGRCTNCALAGSYCDLPLRTGYTECFSDWFMSDDDREEYVIWWEERQKVTVDLGHPIHQRQLGPACWERFYSYVSAKAELRSDVSLTLPSTDINDYPDLASWIATKNRFLDTVSPDVCAEPARSTLTQLRRGGFKRRGTSAIMTVPRCMPDQTKVFDPSNLQRISTDPACYALFGNGDRAETLGNTKETAGSPKKSDLANCQTQ</sequence>
<comment type="similarity">
    <text evidence="2">Belongs to the CASP family.</text>
</comment>
<feature type="region of interest" description="Disordered" evidence="11">
    <location>
        <begin position="944"/>
        <end position="967"/>
    </location>
</feature>
<evidence type="ECO:0000256" key="7">
    <source>
        <dbReference type="ARBA" id="ARBA00023034"/>
    </source>
</evidence>
<reference evidence="14" key="1">
    <citation type="journal article" date="2023" name="BMC Genomics">
        <title>Chromosome-level genome assemblies of Cutaneotrichosporon spp. (Trichosporonales, Basidiomycota) reveal imbalanced evolution between nucleotide sequences and chromosome synteny.</title>
        <authorList>
            <person name="Kobayashi Y."/>
            <person name="Kayamori A."/>
            <person name="Aoki K."/>
            <person name="Shiwa Y."/>
            <person name="Matsutani M."/>
            <person name="Fujita N."/>
            <person name="Sugita T."/>
            <person name="Iwasaki W."/>
            <person name="Tanaka N."/>
            <person name="Takashima M."/>
        </authorList>
    </citation>
    <scope>NUCLEOTIDE SEQUENCE</scope>
    <source>
        <strain evidence="14">HIS019</strain>
    </source>
</reference>
<accession>A0AA48QYM4</accession>
<feature type="domain" description="CASP C-terminal" evidence="12">
    <location>
        <begin position="424"/>
        <end position="645"/>
    </location>
</feature>
<dbReference type="GO" id="GO:0000139">
    <property type="term" value="C:Golgi membrane"/>
    <property type="evidence" value="ECO:0007669"/>
    <property type="project" value="UniProtKB-SubCell"/>
</dbReference>
<evidence type="ECO:0000256" key="10">
    <source>
        <dbReference type="SAM" id="Coils"/>
    </source>
</evidence>
<dbReference type="EMBL" id="AP028219">
    <property type="protein sequence ID" value="BEI94697.1"/>
    <property type="molecule type" value="Genomic_DNA"/>
</dbReference>
<comment type="subcellular location">
    <subcellularLocation>
        <location evidence="1">Golgi apparatus membrane</location>
        <topology evidence="1">Single-pass type IV membrane protein</topology>
    </subcellularLocation>
</comment>
<evidence type="ECO:0000256" key="2">
    <source>
        <dbReference type="ARBA" id="ARBA00006415"/>
    </source>
</evidence>
<feature type="region of interest" description="Disordered" evidence="11">
    <location>
        <begin position="454"/>
        <end position="488"/>
    </location>
</feature>
<dbReference type="PANTHER" id="PTHR14043:SF2">
    <property type="entry name" value="HOMEOBOX PROTEIN CUT"/>
    <property type="match status" value="1"/>
</dbReference>
<evidence type="ECO:0000256" key="6">
    <source>
        <dbReference type="ARBA" id="ARBA00022989"/>
    </source>
</evidence>
<dbReference type="RefSeq" id="XP_060459962.1">
    <property type="nucleotide sequence ID" value="XM_060603694.1"/>
</dbReference>
<protein>
    <recommendedName>
        <fullName evidence="3">Protein CASP</fullName>
    </recommendedName>
</protein>
<feature type="coiled-coil region" evidence="10">
    <location>
        <begin position="18"/>
        <end position="50"/>
    </location>
</feature>
<feature type="coiled-coil region" evidence="10">
    <location>
        <begin position="489"/>
        <end position="537"/>
    </location>
</feature>
<keyword evidence="4" id="KW-0813">Transport</keyword>
<proteinExistence type="inferred from homology"/>
<evidence type="ECO:0000259" key="13">
    <source>
        <dbReference type="Pfam" id="PF25398"/>
    </source>
</evidence>
<keyword evidence="5" id="KW-0812">Transmembrane</keyword>
<feature type="coiled-coil region" evidence="10">
    <location>
        <begin position="249"/>
        <end position="342"/>
    </location>
</feature>
<feature type="coiled-coil region" evidence="10">
    <location>
        <begin position="121"/>
        <end position="209"/>
    </location>
</feature>
<evidence type="ECO:0000256" key="8">
    <source>
        <dbReference type="ARBA" id="ARBA00023054"/>
    </source>
</evidence>
<evidence type="ECO:0000259" key="12">
    <source>
        <dbReference type="Pfam" id="PF08172"/>
    </source>
</evidence>
<keyword evidence="9" id="KW-0472">Membrane</keyword>
<evidence type="ECO:0000256" key="1">
    <source>
        <dbReference type="ARBA" id="ARBA00004409"/>
    </source>
</evidence>
<dbReference type="Pfam" id="PF08172">
    <property type="entry name" value="CASP_C"/>
    <property type="match status" value="1"/>
</dbReference>
<keyword evidence="8 10" id="KW-0175">Coiled coil</keyword>
<name>A0AA48QYM4_9TREE</name>
<evidence type="ECO:0000256" key="11">
    <source>
        <dbReference type="SAM" id="MobiDB-lite"/>
    </source>
</evidence>